<organism evidence="1 2">
    <name type="scientific">Melipona bicolor</name>
    <dbReference type="NCBI Taxonomy" id="60889"/>
    <lineage>
        <taxon>Eukaryota</taxon>
        <taxon>Metazoa</taxon>
        <taxon>Ecdysozoa</taxon>
        <taxon>Arthropoda</taxon>
        <taxon>Hexapoda</taxon>
        <taxon>Insecta</taxon>
        <taxon>Pterygota</taxon>
        <taxon>Neoptera</taxon>
        <taxon>Endopterygota</taxon>
        <taxon>Hymenoptera</taxon>
        <taxon>Apocrita</taxon>
        <taxon>Aculeata</taxon>
        <taxon>Apoidea</taxon>
        <taxon>Anthophila</taxon>
        <taxon>Apidae</taxon>
        <taxon>Melipona</taxon>
    </lineage>
</organism>
<dbReference type="EMBL" id="JAHYIQ010000005">
    <property type="protein sequence ID" value="KAK1132268.1"/>
    <property type="molecule type" value="Genomic_DNA"/>
</dbReference>
<protein>
    <submittedName>
        <fullName evidence="1">Uncharacterized protein</fullName>
    </submittedName>
</protein>
<sequence length="60" mass="6640">VAKLMDDRSKKALAGARASSWCLALHRGETSHKNTQLIAAFILYSVFAANNYDKPAYTRP</sequence>
<proteinExistence type="predicted"/>
<keyword evidence="2" id="KW-1185">Reference proteome</keyword>
<evidence type="ECO:0000313" key="2">
    <source>
        <dbReference type="Proteomes" id="UP001177670"/>
    </source>
</evidence>
<gene>
    <name evidence="1" type="ORF">K0M31_016388</name>
</gene>
<dbReference type="AlphaFoldDB" id="A0AA40KTF2"/>
<comment type="caution">
    <text evidence="1">The sequence shown here is derived from an EMBL/GenBank/DDBJ whole genome shotgun (WGS) entry which is preliminary data.</text>
</comment>
<evidence type="ECO:0000313" key="1">
    <source>
        <dbReference type="EMBL" id="KAK1132268.1"/>
    </source>
</evidence>
<accession>A0AA40KTF2</accession>
<name>A0AA40KTF2_9HYME</name>
<feature type="non-terminal residue" evidence="1">
    <location>
        <position position="1"/>
    </location>
</feature>
<dbReference type="Proteomes" id="UP001177670">
    <property type="component" value="Unassembled WGS sequence"/>
</dbReference>
<reference evidence="1" key="1">
    <citation type="submission" date="2021-10" db="EMBL/GenBank/DDBJ databases">
        <title>Melipona bicolor Genome sequencing and assembly.</title>
        <authorList>
            <person name="Araujo N.S."/>
            <person name="Arias M.C."/>
        </authorList>
    </citation>
    <scope>NUCLEOTIDE SEQUENCE</scope>
    <source>
        <strain evidence="1">USP_2M_L1-L4_2017</strain>
        <tissue evidence="1">Whole body</tissue>
    </source>
</reference>